<feature type="domain" description="U4/U6.U5 small nuclear ribonucleoprotein 27kDa protein" evidence="2">
    <location>
        <begin position="86"/>
        <end position="122"/>
    </location>
</feature>
<accession>A0A9P8NWN0</accession>
<comment type="caution">
    <text evidence="3">The sequence shown here is derived from an EMBL/GenBank/DDBJ whole genome shotgun (WGS) entry which is preliminary data.</text>
</comment>
<reference evidence="3" key="1">
    <citation type="journal article" date="2021" name="Open Biol.">
        <title>Shared evolutionary footprints suggest mitochondrial oxidative damage underlies multiple complex I losses in fungi.</title>
        <authorList>
            <person name="Schikora-Tamarit M.A."/>
            <person name="Marcet-Houben M."/>
            <person name="Nosek J."/>
            <person name="Gabaldon T."/>
        </authorList>
    </citation>
    <scope>NUCLEOTIDE SEQUENCE</scope>
    <source>
        <strain evidence="3">NCAIM Y.01608</strain>
    </source>
</reference>
<dbReference type="AlphaFoldDB" id="A0A9P8NWN0"/>
<dbReference type="EMBL" id="JAEUBD010001468">
    <property type="protein sequence ID" value="KAH3660802.1"/>
    <property type="molecule type" value="Genomic_DNA"/>
</dbReference>
<sequence>MPKIQIKLKDRETAEKLQTGSVVKPPLEENGKSTGHDKVTELNEGSEASPENEEETDSRKDNTDKEDRGRRFSDSEEEPLVESEPGLSSIIGFDGFGSTKNKKVNGNDAFGARKLPKTEYRHSSNSDLTFSLFCLTVESTPVKLWNHLCSDLTVSKKLSRSSCWRLSKSVNFLWTSCFWRSESSTRFLLRTGIVRTAVFSAELLTVLASSLNSLRVETGPASCFKVRTVCFVATSKTNTFPLLSPLTICVPSNDTAILVTGFSPI</sequence>
<dbReference type="Proteomes" id="UP000788993">
    <property type="component" value="Unassembled WGS sequence"/>
</dbReference>
<proteinExistence type="predicted"/>
<dbReference type="Pfam" id="PF08648">
    <property type="entry name" value="SNRNP27"/>
    <property type="match status" value="1"/>
</dbReference>
<evidence type="ECO:0000256" key="1">
    <source>
        <dbReference type="SAM" id="MobiDB-lite"/>
    </source>
</evidence>
<feature type="region of interest" description="Disordered" evidence="1">
    <location>
        <begin position="1"/>
        <end position="87"/>
    </location>
</feature>
<keyword evidence="4" id="KW-1185">Reference proteome</keyword>
<gene>
    <name evidence="3" type="ORF">OGATHE_005134</name>
</gene>
<protein>
    <recommendedName>
        <fullName evidence="2">U4/U6.U5 small nuclear ribonucleoprotein 27kDa protein domain-containing protein</fullName>
    </recommendedName>
</protein>
<evidence type="ECO:0000259" key="2">
    <source>
        <dbReference type="Pfam" id="PF08648"/>
    </source>
</evidence>
<organism evidence="3 4">
    <name type="scientific">Ogataea polymorpha</name>
    <dbReference type="NCBI Taxonomy" id="460523"/>
    <lineage>
        <taxon>Eukaryota</taxon>
        <taxon>Fungi</taxon>
        <taxon>Dikarya</taxon>
        <taxon>Ascomycota</taxon>
        <taxon>Saccharomycotina</taxon>
        <taxon>Pichiomycetes</taxon>
        <taxon>Pichiales</taxon>
        <taxon>Pichiaceae</taxon>
        <taxon>Ogataea</taxon>
    </lineage>
</organism>
<feature type="compositionally biased region" description="Basic and acidic residues" evidence="1">
    <location>
        <begin position="26"/>
        <end position="41"/>
    </location>
</feature>
<feature type="compositionally biased region" description="Basic and acidic residues" evidence="1">
    <location>
        <begin position="57"/>
        <end position="74"/>
    </location>
</feature>
<name>A0A9P8NWN0_9ASCO</name>
<reference evidence="3" key="2">
    <citation type="submission" date="2021-01" db="EMBL/GenBank/DDBJ databases">
        <authorList>
            <person name="Schikora-Tamarit M.A."/>
        </authorList>
    </citation>
    <scope>NUCLEOTIDE SEQUENCE</scope>
    <source>
        <strain evidence="3">NCAIM Y.01608</strain>
    </source>
</reference>
<evidence type="ECO:0000313" key="4">
    <source>
        <dbReference type="Proteomes" id="UP000788993"/>
    </source>
</evidence>
<dbReference type="InterPro" id="IPR013957">
    <property type="entry name" value="SNRNP27"/>
</dbReference>
<dbReference type="GO" id="GO:0008380">
    <property type="term" value="P:RNA splicing"/>
    <property type="evidence" value="ECO:0007669"/>
    <property type="project" value="InterPro"/>
</dbReference>
<evidence type="ECO:0000313" key="3">
    <source>
        <dbReference type="EMBL" id="KAH3660802.1"/>
    </source>
</evidence>